<dbReference type="EMBL" id="BAAAIE010000011">
    <property type="protein sequence ID" value="GAA0975642.1"/>
    <property type="molecule type" value="Genomic_DNA"/>
</dbReference>
<gene>
    <name evidence="1" type="ORF">GCM10009576_024850</name>
</gene>
<accession>A0ABN1S6G9</accession>
<reference evidence="1 2" key="1">
    <citation type="journal article" date="2019" name="Int. J. Syst. Evol. Microbiol.">
        <title>The Global Catalogue of Microorganisms (GCM) 10K type strain sequencing project: providing services to taxonomists for standard genome sequencing and annotation.</title>
        <authorList>
            <consortium name="The Broad Institute Genomics Platform"/>
            <consortium name="The Broad Institute Genome Sequencing Center for Infectious Disease"/>
            <person name="Wu L."/>
            <person name="Ma J."/>
        </authorList>
    </citation>
    <scope>NUCLEOTIDE SEQUENCE [LARGE SCALE GENOMIC DNA]</scope>
    <source>
        <strain evidence="1 2">JCM 11445</strain>
    </source>
</reference>
<comment type="caution">
    <text evidence="1">The sequence shown here is derived from an EMBL/GenBank/DDBJ whole genome shotgun (WGS) entry which is preliminary data.</text>
</comment>
<evidence type="ECO:0000313" key="1">
    <source>
        <dbReference type="EMBL" id="GAA0975642.1"/>
    </source>
</evidence>
<evidence type="ECO:0000313" key="2">
    <source>
        <dbReference type="Proteomes" id="UP001500033"/>
    </source>
</evidence>
<name>A0ABN1S6G9_9ACTN</name>
<dbReference type="Proteomes" id="UP001500033">
    <property type="component" value="Unassembled WGS sequence"/>
</dbReference>
<protein>
    <submittedName>
        <fullName evidence="1">Uncharacterized protein</fullName>
    </submittedName>
</protein>
<organism evidence="1 2">
    <name type="scientific">Streptomyces rhizosphaericus</name>
    <dbReference type="NCBI Taxonomy" id="114699"/>
    <lineage>
        <taxon>Bacteria</taxon>
        <taxon>Bacillati</taxon>
        <taxon>Actinomycetota</taxon>
        <taxon>Actinomycetes</taxon>
        <taxon>Kitasatosporales</taxon>
        <taxon>Streptomycetaceae</taxon>
        <taxon>Streptomyces</taxon>
        <taxon>Streptomyces violaceusniger group</taxon>
    </lineage>
</organism>
<keyword evidence="2" id="KW-1185">Reference proteome</keyword>
<proteinExistence type="predicted"/>
<sequence>MRAVRDMPAVSAGHGVFHAAQVAYETSAIRGHLGALQAIRTGIDKALATAAQINAGAPKRPS</sequence>